<accession>A0A1H8B6W3</accession>
<dbReference type="EMBL" id="FOCL01000001">
    <property type="protein sequence ID" value="SEM77587.1"/>
    <property type="molecule type" value="Genomic_DNA"/>
</dbReference>
<dbReference type="InterPro" id="IPR046478">
    <property type="entry name" value="DUF6799"/>
</dbReference>
<feature type="chain" id="PRO_5011789087" description="DUF6799 domain-containing protein" evidence="1">
    <location>
        <begin position="20"/>
        <end position="106"/>
    </location>
</feature>
<dbReference type="RefSeq" id="WP_143065079.1">
    <property type="nucleotide sequence ID" value="NZ_FOCL01000001.1"/>
</dbReference>
<proteinExistence type="predicted"/>
<dbReference type="AlphaFoldDB" id="A0A1H8B6W3"/>
<reference evidence="4" key="1">
    <citation type="submission" date="2016-10" db="EMBL/GenBank/DDBJ databases">
        <authorList>
            <person name="Varghese N."/>
            <person name="Submissions S."/>
        </authorList>
    </citation>
    <scope>NUCLEOTIDE SEQUENCE [LARGE SCALE GENOMIC DNA]</scope>
    <source>
        <strain evidence="4">Gh-48</strain>
    </source>
</reference>
<dbReference type="Proteomes" id="UP000198942">
    <property type="component" value="Unassembled WGS sequence"/>
</dbReference>
<keyword evidence="4" id="KW-1185">Reference proteome</keyword>
<organism evidence="3 4">
    <name type="scientific">Mucilaginibacter gossypiicola</name>
    <dbReference type="NCBI Taxonomy" id="551995"/>
    <lineage>
        <taxon>Bacteria</taxon>
        <taxon>Pseudomonadati</taxon>
        <taxon>Bacteroidota</taxon>
        <taxon>Sphingobacteriia</taxon>
        <taxon>Sphingobacteriales</taxon>
        <taxon>Sphingobacteriaceae</taxon>
        <taxon>Mucilaginibacter</taxon>
    </lineage>
</organism>
<evidence type="ECO:0000313" key="3">
    <source>
        <dbReference type="EMBL" id="SEM77587.1"/>
    </source>
</evidence>
<dbReference type="Pfam" id="PF20606">
    <property type="entry name" value="DUF6799"/>
    <property type="match status" value="1"/>
</dbReference>
<protein>
    <recommendedName>
        <fullName evidence="2">DUF6799 domain-containing protein</fullName>
    </recommendedName>
</protein>
<evidence type="ECO:0000256" key="1">
    <source>
        <dbReference type="SAM" id="SignalP"/>
    </source>
</evidence>
<evidence type="ECO:0000259" key="2">
    <source>
        <dbReference type="Pfam" id="PF20606"/>
    </source>
</evidence>
<gene>
    <name evidence="3" type="ORF">SAMN05192574_101775</name>
</gene>
<name>A0A1H8B6W3_9SPHI</name>
<evidence type="ECO:0000313" key="4">
    <source>
        <dbReference type="Proteomes" id="UP000198942"/>
    </source>
</evidence>
<feature type="domain" description="DUF6799" evidence="2">
    <location>
        <begin position="26"/>
        <end position="87"/>
    </location>
</feature>
<sequence>MRKLLMALMALLFSAGVMAQTHMKMKDGVMMKDGKMMVMKEGKTMMMDKDMTMSNGTMVTTDGMVKMKDGKSMMLKNGQCVNMDGTIEKPMKMKHKKMMKDTTMKM</sequence>
<keyword evidence="1" id="KW-0732">Signal</keyword>
<feature type="signal peptide" evidence="1">
    <location>
        <begin position="1"/>
        <end position="19"/>
    </location>
</feature>
<dbReference type="OrthoDB" id="770079at2"/>